<keyword evidence="6" id="KW-0547">Nucleotide-binding</keyword>
<dbReference type="Gene3D" id="3.90.1490.10">
    <property type="entry name" value="putative n-type atp pyrophosphatase, domain 2"/>
    <property type="match status" value="1"/>
</dbReference>
<dbReference type="InterPro" id="IPR006175">
    <property type="entry name" value="YjgF/YER057c/UK114"/>
</dbReference>
<reference evidence="16 17" key="1">
    <citation type="journal article" date="2018" name="Cell">
        <title>The Chara Genome: Secondary Complexity and Implications for Plant Terrestrialization.</title>
        <authorList>
            <person name="Nishiyama T."/>
            <person name="Sakayama H."/>
            <person name="Vries J.D."/>
            <person name="Buschmann H."/>
            <person name="Saint-Marcoux D."/>
            <person name="Ullrich K.K."/>
            <person name="Haas F.B."/>
            <person name="Vanderstraeten L."/>
            <person name="Becker D."/>
            <person name="Lang D."/>
            <person name="Vosolsobe S."/>
            <person name="Rombauts S."/>
            <person name="Wilhelmsson P.K.I."/>
            <person name="Janitza P."/>
            <person name="Kern R."/>
            <person name="Heyl A."/>
            <person name="Rumpler F."/>
            <person name="Villalobos L.I.A.C."/>
            <person name="Clay J.M."/>
            <person name="Skokan R."/>
            <person name="Toyoda A."/>
            <person name="Suzuki Y."/>
            <person name="Kagoshima H."/>
            <person name="Schijlen E."/>
            <person name="Tajeshwar N."/>
            <person name="Catarino B."/>
            <person name="Hetherington A.J."/>
            <person name="Saltykova A."/>
            <person name="Bonnot C."/>
            <person name="Breuninger H."/>
            <person name="Symeonidi A."/>
            <person name="Radhakrishnan G.V."/>
            <person name="Van Nieuwerburgh F."/>
            <person name="Deforce D."/>
            <person name="Chang C."/>
            <person name="Karol K.G."/>
            <person name="Hedrich R."/>
            <person name="Ulvskov P."/>
            <person name="Glockner G."/>
            <person name="Delwiche C.F."/>
            <person name="Petrasek J."/>
            <person name="Van de Peer Y."/>
            <person name="Friml J."/>
            <person name="Beilby M."/>
            <person name="Dolan L."/>
            <person name="Kohara Y."/>
            <person name="Sugano S."/>
            <person name="Fujiyama A."/>
            <person name="Delaux P.-M."/>
            <person name="Quint M."/>
            <person name="TheiBen G."/>
            <person name="Hagemann M."/>
            <person name="Harholt J."/>
            <person name="Dunand C."/>
            <person name="Zachgo S."/>
            <person name="Langdale J."/>
            <person name="Maumus F."/>
            <person name="Straeten D.V.D."/>
            <person name="Gould S.B."/>
            <person name="Rensing S.A."/>
        </authorList>
    </citation>
    <scope>NUCLEOTIDE SEQUENCE [LARGE SCALE GENOMIC DNA]</scope>
    <source>
        <strain evidence="16 17">S276</strain>
    </source>
</reference>
<dbReference type="Gramene" id="GBG68914">
    <property type="protein sequence ID" value="GBG68914"/>
    <property type="gene ID" value="CBR_g3613"/>
</dbReference>
<gene>
    <name evidence="16" type="ORF">CBR_g3613</name>
</gene>
<feature type="domain" description="Diphthamide synthase" evidence="15">
    <location>
        <begin position="1"/>
        <end position="230"/>
    </location>
</feature>
<evidence type="ECO:0000256" key="14">
    <source>
        <dbReference type="SAM" id="MobiDB-lite"/>
    </source>
</evidence>
<keyword evidence="5" id="KW-0436">Ligase</keyword>
<dbReference type="FunFam" id="3.40.50.620:FF:000069">
    <property type="entry name" value="diphthine--ammonia ligase"/>
    <property type="match status" value="1"/>
</dbReference>
<accession>A0A388KFT2</accession>
<comment type="pathway">
    <text evidence="1">Protein modification; peptidyl-diphthamide biosynthesis.</text>
</comment>
<dbReference type="CDD" id="cd06156">
    <property type="entry name" value="eu_AANH_C_2"/>
    <property type="match status" value="1"/>
</dbReference>
<comment type="catalytic activity">
    <reaction evidence="12">
        <text>diphthine-[translation elongation factor 2] + NH4(+) + ATP = diphthamide-[translation elongation factor 2] + AMP + diphosphate + H(+)</text>
        <dbReference type="Rhea" id="RHEA:19753"/>
        <dbReference type="Rhea" id="RHEA-COMP:10172"/>
        <dbReference type="Rhea" id="RHEA-COMP:10174"/>
        <dbReference type="ChEBI" id="CHEBI:15378"/>
        <dbReference type="ChEBI" id="CHEBI:16692"/>
        <dbReference type="ChEBI" id="CHEBI:28938"/>
        <dbReference type="ChEBI" id="CHEBI:30616"/>
        <dbReference type="ChEBI" id="CHEBI:33019"/>
        <dbReference type="ChEBI" id="CHEBI:82696"/>
        <dbReference type="ChEBI" id="CHEBI:456215"/>
        <dbReference type="EC" id="6.3.1.14"/>
    </reaction>
</comment>
<evidence type="ECO:0000313" key="17">
    <source>
        <dbReference type="Proteomes" id="UP000265515"/>
    </source>
</evidence>
<evidence type="ECO:0000256" key="4">
    <source>
        <dbReference type="ARBA" id="ARBA00018426"/>
    </source>
</evidence>
<dbReference type="InterPro" id="IPR014729">
    <property type="entry name" value="Rossmann-like_a/b/a_fold"/>
</dbReference>
<dbReference type="EMBL" id="BFEA01000107">
    <property type="protein sequence ID" value="GBG68914.1"/>
    <property type="molecule type" value="Genomic_DNA"/>
</dbReference>
<dbReference type="InterPro" id="IPR030662">
    <property type="entry name" value="DPH6/MJ0570"/>
</dbReference>
<dbReference type="SUPFAM" id="SSF55298">
    <property type="entry name" value="YjgF-like"/>
    <property type="match status" value="2"/>
</dbReference>
<evidence type="ECO:0000256" key="9">
    <source>
        <dbReference type="ARBA" id="ARBA00031202"/>
    </source>
</evidence>
<dbReference type="InterPro" id="IPR035959">
    <property type="entry name" value="RutC-like_sf"/>
</dbReference>
<dbReference type="FunFam" id="3.90.1490.10:FF:000001">
    <property type="entry name" value="Diphthine--ammonia ligase"/>
    <property type="match status" value="1"/>
</dbReference>
<evidence type="ECO:0000256" key="8">
    <source>
        <dbReference type="ARBA" id="ARBA00029814"/>
    </source>
</evidence>
<dbReference type="Pfam" id="PF01902">
    <property type="entry name" value="Diphthami_syn_2"/>
    <property type="match status" value="1"/>
</dbReference>
<keyword evidence="17" id="KW-1185">Reference proteome</keyword>
<evidence type="ECO:0000313" key="16">
    <source>
        <dbReference type="EMBL" id="GBG68914.1"/>
    </source>
</evidence>
<evidence type="ECO:0000256" key="5">
    <source>
        <dbReference type="ARBA" id="ARBA00022598"/>
    </source>
</evidence>
<comment type="caution">
    <text evidence="16">The sequence shown here is derived from an EMBL/GenBank/DDBJ whole genome shotgun (WGS) entry which is preliminary data.</text>
</comment>
<dbReference type="STRING" id="69332.A0A388KFT2"/>
<dbReference type="AlphaFoldDB" id="A0A388KFT2"/>
<dbReference type="Gene3D" id="3.40.50.620">
    <property type="entry name" value="HUPs"/>
    <property type="match status" value="1"/>
</dbReference>
<evidence type="ECO:0000256" key="12">
    <source>
        <dbReference type="ARBA" id="ARBA00048108"/>
    </source>
</evidence>
<evidence type="ECO:0000256" key="3">
    <source>
        <dbReference type="ARBA" id="ARBA00012089"/>
    </source>
</evidence>
<dbReference type="EC" id="6.3.1.14" evidence="3"/>
<feature type="region of interest" description="Disordered" evidence="14">
    <location>
        <begin position="303"/>
        <end position="323"/>
    </location>
</feature>
<dbReference type="Pfam" id="PF01042">
    <property type="entry name" value="Ribonuc_L-PSP"/>
    <property type="match status" value="2"/>
</dbReference>
<dbReference type="OrthoDB" id="2020474at2759"/>
<evidence type="ECO:0000256" key="10">
    <source>
        <dbReference type="ARBA" id="ARBA00031552"/>
    </source>
</evidence>
<dbReference type="GO" id="GO:0005524">
    <property type="term" value="F:ATP binding"/>
    <property type="evidence" value="ECO:0007669"/>
    <property type="project" value="UniProtKB-KW"/>
</dbReference>
<dbReference type="NCBIfam" id="TIGR00290">
    <property type="entry name" value="MJ0570_dom"/>
    <property type="match status" value="1"/>
</dbReference>
<dbReference type="InterPro" id="IPR002761">
    <property type="entry name" value="Diphthami_syn_dom"/>
</dbReference>
<dbReference type="Proteomes" id="UP000265515">
    <property type="component" value="Unassembled WGS sequence"/>
</dbReference>
<evidence type="ECO:0000256" key="1">
    <source>
        <dbReference type="ARBA" id="ARBA00005156"/>
    </source>
</evidence>
<keyword evidence="7" id="KW-0067">ATP-binding</keyword>
<dbReference type="GO" id="GO:0017178">
    <property type="term" value="F:diphthine-ammonia ligase activity"/>
    <property type="evidence" value="ECO:0007669"/>
    <property type="project" value="UniProtKB-EC"/>
</dbReference>
<proteinExistence type="inferred from homology"/>
<evidence type="ECO:0000256" key="11">
    <source>
        <dbReference type="ARBA" id="ARBA00032849"/>
    </source>
</evidence>
<comment type="similarity">
    <text evidence="2">Belongs to the Diphthine--ammonia ligase family.</text>
</comment>
<protein>
    <recommendedName>
        <fullName evidence="4">Diphthine--ammonia ligase</fullName>
        <ecNumber evidence="3">6.3.1.14</ecNumber>
    </recommendedName>
    <alternativeName>
        <fullName evidence="9">ATP-binding domain-containing protein 4</fullName>
    </alternativeName>
    <alternativeName>
        <fullName evidence="8">Diphthamide synthase</fullName>
    </alternativeName>
    <alternativeName>
        <fullName evidence="10">Diphthamide synthetase</fullName>
    </alternativeName>
    <alternativeName>
        <fullName evidence="11">Protein DPH6 homolog</fullName>
    </alternativeName>
</protein>
<sequence>MKVVALVSGGKDSCYNMMQCRKYGHEIVALANLLPCNEDVDELDSYMYQTVGHQLVATYAECMGLPLFRKRITGKTRSKGLIYQRTDGDEVEDMEILLREVKRRFPCVEAVSTGAIASDYQRLRVENVCSRLGLVSLAFLWKRNQDELLQEMIDGGIHAVLVKVAVLGLNPKTHLGKDLASMKPHLDRLAELYGINVCGEGGEYETLTLDCPLFKSARIVIDEYEIRLHSLDSISSVGVLHPKSFHVEHKQAVCGGAENAEASPNDAQSRCGFPTLDLIEEAHSQVIDVDNLSIATEEGHRVNAAPADPAGSAIGSGTEAERGGGVCGNDDGGGVMEVLSWKQSSGYTLIRSRRRKHKEGDKLSSVDDSEATKQDLANALRLIEHELQACDLGWKHVLYIHLYLADMRHFVPANEVYKAVITEGKCTQGVPSRCTVEVPLKAAGGGNVMVDVLAANDESKRVLHVQSISPWAPSCIGPYSQATLHGGVLHMAGQIPLDPASMVIVKGGPRVEMARALLSCEAVAETFGVSLRRQLLCCTVYCASAAGANGREEMEAELRGFLHGVDSADGPHATTDYKVGKPSNCEPLIRYVVVSGLPKAALVEVQPVLVTLAEATSVHSKIQEEEEEEEEEEERIKSWALRRINIPSSVVRSSDADGTTVRLWKSGDDGTERVEVVDSDSILESHSNATTRVTEISCQGIAAGREVVCAVAFARERCLEEAAAVAVSPQSERSSAGADPNECECPSRHPRNSAHLWRTSIHSCVEKLGRALVESGFRWADVTVIRVYFVARHLELRDLETALTSSISSIACARDHCENGNVIEGESGIERSGGNSSLQQLPAKEKCLPPSTLPTAVLVPVEAVGLNASADAQLAIEITANAPR</sequence>
<dbReference type="SUPFAM" id="SSF52402">
    <property type="entry name" value="Adenine nucleotide alpha hydrolases-like"/>
    <property type="match status" value="1"/>
</dbReference>
<evidence type="ECO:0000256" key="2">
    <source>
        <dbReference type="ARBA" id="ARBA00008496"/>
    </source>
</evidence>
<evidence type="ECO:0000259" key="15">
    <source>
        <dbReference type="Pfam" id="PF01902"/>
    </source>
</evidence>
<feature type="region of interest" description="Disordered" evidence="14">
    <location>
        <begin position="729"/>
        <end position="749"/>
    </location>
</feature>
<evidence type="ECO:0000256" key="13">
    <source>
        <dbReference type="SAM" id="Coils"/>
    </source>
</evidence>
<dbReference type="CDD" id="cd01994">
    <property type="entry name" value="AANH_PF0828-like"/>
    <property type="match status" value="1"/>
</dbReference>
<organism evidence="16 17">
    <name type="scientific">Chara braunii</name>
    <name type="common">Braun's stonewort</name>
    <dbReference type="NCBI Taxonomy" id="69332"/>
    <lineage>
        <taxon>Eukaryota</taxon>
        <taxon>Viridiplantae</taxon>
        <taxon>Streptophyta</taxon>
        <taxon>Charophyceae</taxon>
        <taxon>Charales</taxon>
        <taxon>Characeae</taxon>
        <taxon>Chara</taxon>
    </lineage>
</organism>
<dbReference type="GO" id="GO:0017183">
    <property type="term" value="P:protein histidyl modification to diphthamide"/>
    <property type="evidence" value="ECO:0007669"/>
    <property type="project" value="TreeGrafter"/>
</dbReference>
<feature type="coiled-coil region" evidence="13">
    <location>
        <begin position="612"/>
        <end position="642"/>
    </location>
</feature>
<name>A0A388KFT2_CHABU</name>
<keyword evidence="13" id="KW-0175">Coiled coil</keyword>
<evidence type="ECO:0000256" key="7">
    <source>
        <dbReference type="ARBA" id="ARBA00022840"/>
    </source>
</evidence>
<evidence type="ECO:0000256" key="6">
    <source>
        <dbReference type="ARBA" id="ARBA00022741"/>
    </source>
</evidence>
<dbReference type="PANTHER" id="PTHR12196:SF2">
    <property type="entry name" value="DIPHTHINE--AMMONIA LIGASE"/>
    <property type="match status" value="1"/>
</dbReference>
<dbReference type="Gene3D" id="3.30.1330.40">
    <property type="entry name" value="RutC-like"/>
    <property type="match status" value="2"/>
</dbReference>
<dbReference type="PANTHER" id="PTHR12196">
    <property type="entry name" value="DOMAIN OF UNKNOWN FUNCTION 71 DUF71 -CONTAINING PROTEIN"/>
    <property type="match status" value="1"/>
</dbReference>